<feature type="non-terminal residue" evidence="6">
    <location>
        <position position="307"/>
    </location>
</feature>
<evidence type="ECO:0000256" key="1">
    <source>
        <dbReference type="ARBA" id="ARBA00004123"/>
    </source>
</evidence>
<comment type="similarity">
    <text evidence="2">Belongs to the Mediator complex subunit 27 family.</text>
</comment>
<comment type="subcellular location">
    <subcellularLocation>
        <location evidence="1">Nucleus</location>
    </subcellularLocation>
</comment>
<dbReference type="GO" id="GO:0003713">
    <property type="term" value="F:transcription coactivator activity"/>
    <property type="evidence" value="ECO:0007669"/>
    <property type="project" value="TreeGrafter"/>
</dbReference>
<accession>A0AAV2R9I9</accession>
<evidence type="ECO:0000256" key="5">
    <source>
        <dbReference type="ARBA" id="ARBA00023242"/>
    </source>
</evidence>
<keyword evidence="3" id="KW-0805">Transcription regulation</keyword>
<proteinExistence type="inferred from homology"/>
<evidence type="ECO:0000256" key="4">
    <source>
        <dbReference type="ARBA" id="ARBA00023163"/>
    </source>
</evidence>
<organism evidence="6 7">
    <name type="scientific">Meganyctiphanes norvegica</name>
    <name type="common">Northern krill</name>
    <name type="synonym">Thysanopoda norvegica</name>
    <dbReference type="NCBI Taxonomy" id="48144"/>
    <lineage>
        <taxon>Eukaryota</taxon>
        <taxon>Metazoa</taxon>
        <taxon>Ecdysozoa</taxon>
        <taxon>Arthropoda</taxon>
        <taxon>Crustacea</taxon>
        <taxon>Multicrustacea</taxon>
        <taxon>Malacostraca</taxon>
        <taxon>Eumalacostraca</taxon>
        <taxon>Eucarida</taxon>
        <taxon>Euphausiacea</taxon>
        <taxon>Euphausiidae</taxon>
        <taxon>Meganyctiphanes</taxon>
    </lineage>
</organism>
<protein>
    <recommendedName>
        <fullName evidence="8">Mediator of RNA polymerase II transcription subunit 27</fullName>
    </recommendedName>
</protein>
<evidence type="ECO:0000256" key="3">
    <source>
        <dbReference type="ARBA" id="ARBA00023015"/>
    </source>
</evidence>
<keyword evidence="4" id="KW-0804">Transcription</keyword>
<evidence type="ECO:0008006" key="8">
    <source>
        <dbReference type="Google" id="ProtNLM"/>
    </source>
</evidence>
<gene>
    <name evidence="6" type="ORF">MNOR_LOCUS22397</name>
</gene>
<dbReference type="EMBL" id="CAXKWB010018814">
    <property type="protein sequence ID" value="CAL4121226.1"/>
    <property type="molecule type" value="Genomic_DNA"/>
</dbReference>
<comment type="caution">
    <text evidence="6">The sequence shown here is derived from an EMBL/GenBank/DDBJ whole genome shotgun (WGS) entry which is preliminary data.</text>
</comment>
<reference evidence="6 7" key="1">
    <citation type="submission" date="2024-05" db="EMBL/GenBank/DDBJ databases">
        <authorList>
            <person name="Wallberg A."/>
        </authorList>
    </citation>
    <scope>NUCLEOTIDE SEQUENCE [LARGE SCALE GENOMIC DNA]</scope>
</reference>
<dbReference type="PANTHER" id="PTHR13130:SF4">
    <property type="entry name" value="MEDIATOR OF RNA POLYMERASE II TRANSCRIPTION SUBUNIT 27"/>
    <property type="match status" value="1"/>
</dbReference>
<evidence type="ECO:0000256" key="2">
    <source>
        <dbReference type="ARBA" id="ARBA00008048"/>
    </source>
</evidence>
<keyword evidence="7" id="KW-1185">Reference proteome</keyword>
<dbReference type="GO" id="GO:0006357">
    <property type="term" value="P:regulation of transcription by RNA polymerase II"/>
    <property type="evidence" value="ECO:0007669"/>
    <property type="project" value="TreeGrafter"/>
</dbReference>
<dbReference type="AlphaFoldDB" id="A0AAV2R9I9"/>
<keyword evidence="5" id="KW-0539">Nucleus</keyword>
<sequence>MATEQPIVGNLNGTLSNLRTLRSGVTRLFKVLADGPEDDVKEDGENGFVDGLSKVLGDIKSQLRDLEVSVSSLTSSPGNSGNLGNTGVLSLDPSSDKLQLYYQLLDCYTWTDKVHSYAGMVHPYLHNNSLKRSQWNASYSLRRKRHNAHNAPPTQVDIMLQTINQLFPDMTLIVSRPFGQNAVVQVTLGRVLRAVVTFRGLLIEWVVVRAYNEPWLDDDGKFSLRNITQRGSFRRKMPPKGIGMLFQCSPSNTNTSILINSLQTWLHSFQTLFTDICKKCGNYLHNHMPPTWREFRTLDPYHEECKP</sequence>
<dbReference type="InterPro" id="IPR021627">
    <property type="entry name" value="Mediator_Med27"/>
</dbReference>
<dbReference type="PANTHER" id="PTHR13130">
    <property type="entry name" value="34 KDA TRANSCRIPTIONAL CO-ACTIVATOR-RELATED"/>
    <property type="match status" value="1"/>
</dbReference>
<evidence type="ECO:0000313" key="6">
    <source>
        <dbReference type="EMBL" id="CAL4121226.1"/>
    </source>
</evidence>
<dbReference type="Proteomes" id="UP001497623">
    <property type="component" value="Unassembled WGS sequence"/>
</dbReference>
<name>A0AAV2R9I9_MEGNR</name>
<evidence type="ECO:0000313" key="7">
    <source>
        <dbReference type="Proteomes" id="UP001497623"/>
    </source>
</evidence>
<dbReference type="Pfam" id="PF11571">
    <property type="entry name" value="Med27"/>
    <property type="match status" value="1"/>
</dbReference>
<dbReference type="GO" id="GO:0016592">
    <property type="term" value="C:mediator complex"/>
    <property type="evidence" value="ECO:0007669"/>
    <property type="project" value="InterPro"/>
</dbReference>